<dbReference type="AlphaFoldDB" id="A0A9D3YXR1"/>
<keyword evidence="3" id="KW-1185">Reference proteome</keyword>
<feature type="compositionally biased region" description="Basic and acidic residues" evidence="1">
    <location>
        <begin position="62"/>
        <end position="82"/>
    </location>
</feature>
<reference evidence="2" key="2">
    <citation type="submission" date="2020-11" db="EMBL/GenBank/DDBJ databases">
        <authorList>
            <person name="McCartney M.A."/>
            <person name="Auch B."/>
            <person name="Kono T."/>
            <person name="Mallez S."/>
            <person name="Becker A."/>
            <person name="Gohl D.M."/>
            <person name="Silverstein K.A.T."/>
            <person name="Koren S."/>
            <person name="Bechman K.B."/>
            <person name="Herman A."/>
            <person name="Abrahante J.E."/>
            <person name="Garbe J."/>
        </authorList>
    </citation>
    <scope>NUCLEOTIDE SEQUENCE</scope>
    <source>
        <strain evidence="2">Duluth1</strain>
        <tissue evidence="2">Whole animal</tissue>
    </source>
</reference>
<gene>
    <name evidence="2" type="ORF">DPMN_068493</name>
</gene>
<feature type="region of interest" description="Disordered" evidence="1">
    <location>
        <begin position="47"/>
        <end position="82"/>
    </location>
</feature>
<dbReference type="EMBL" id="JAIWYP010000014">
    <property type="protein sequence ID" value="KAH3709033.1"/>
    <property type="molecule type" value="Genomic_DNA"/>
</dbReference>
<evidence type="ECO:0000313" key="3">
    <source>
        <dbReference type="Proteomes" id="UP000828390"/>
    </source>
</evidence>
<organism evidence="2 3">
    <name type="scientific">Dreissena polymorpha</name>
    <name type="common">Zebra mussel</name>
    <name type="synonym">Mytilus polymorpha</name>
    <dbReference type="NCBI Taxonomy" id="45954"/>
    <lineage>
        <taxon>Eukaryota</taxon>
        <taxon>Metazoa</taxon>
        <taxon>Spiralia</taxon>
        <taxon>Lophotrochozoa</taxon>
        <taxon>Mollusca</taxon>
        <taxon>Bivalvia</taxon>
        <taxon>Autobranchia</taxon>
        <taxon>Heteroconchia</taxon>
        <taxon>Euheterodonta</taxon>
        <taxon>Imparidentia</taxon>
        <taxon>Neoheterodontei</taxon>
        <taxon>Myida</taxon>
        <taxon>Dreissenoidea</taxon>
        <taxon>Dreissenidae</taxon>
        <taxon>Dreissena</taxon>
    </lineage>
</organism>
<dbReference type="Proteomes" id="UP000828390">
    <property type="component" value="Unassembled WGS sequence"/>
</dbReference>
<evidence type="ECO:0000256" key="1">
    <source>
        <dbReference type="SAM" id="MobiDB-lite"/>
    </source>
</evidence>
<evidence type="ECO:0000313" key="2">
    <source>
        <dbReference type="EMBL" id="KAH3709033.1"/>
    </source>
</evidence>
<sequence length="82" mass="9694">MEQFKHHQVSINHREMLLEEQPERKIKKFLCDYRKYHPNVVVSTDGSRTLIKTPSAGKKPANVKENEPIGQERHPQKENFKN</sequence>
<comment type="caution">
    <text evidence="2">The sequence shown here is derived from an EMBL/GenBank/DDBJ whole genome shotgun (WGS) entry which is preliminary data.</text>
</comment>
<name>A0A9D3YXR1_DREPO</name>
<reference evidence="2" key="1">
    <citation type="journal article" date="2019" name="bioRxiv">
        <title>The Genome of the Zebra Mussel, Dreissena polymorpha: A Resource for Invasive Species Research.</title>
        <authorList>
            <person name="McCartney M.A."/>
            <person name="Auch B."/>
            <person name="Kono T."/>
            <person name="Mallez S."/>
            <person name="Zhang Y."/>
            <person name="Obille A."/>
            <person name="Becker A."/>
            <person name="Abrahante J.E."/>
            <person name="Garbe J."/>
            <person name="Badalamenti J.P."/>
            <person name="Herman A."/>
            <person name="Mangelson H."/>
            <person name="Liachko I."/>
            <person name="Sullivan S."/>
            <person name="Sone E.D."/>
            <person name="Koren S."/>
            <person name="Silverstein K.A.T."/>
            <person name="Beckman K.B."/>
            <person name="Gohl D.M."/>
        </authorList>
    </citation>
    <scope>NUCLEOTIDE SEQUENCE</scope>
    <source>
        <strain evidence="2">Duluth1</strain>
        <tissue evidence="2">Whole animal</tissue>
    </source>
</reference>
<accession>A0A9D3YXR1</accession>
<protein>
    <submittedName>
        <fullName evidence="2">Uncharacterized protein</fullName>
    </submittedName>
</protein>
<proteinExistence type="predicted"/>